<dbReference type="KEGG" id="pbo:PACID_18710"/>
<dbReference type="InterPro" id="IPR002104">
    <property type="entry name" value="Integrase_catalytic"/>
</dbReference>
<accession>K7RXG2</accession>
<evidence type="ECO:0000259" key="2">
    <source>
        <dbReference type="PROSITE" id="PS51898"/>
    </source>
</evidence>
<dbReference type="InterPro" id="IPR011010">
    <property type="entry name" value="DNA_brk_join_enz"/>
</dbReference>
<organism evidence="3 4">
    <name type="scientific">Acidipropionibacterium acidipropionici (strain ATCC 4875 / DSM 20272 / JCM 6432 / NBRC 12425 / NCIMB 8070 / 4)</name>
    <name type="common">Propionibacterium acidipropionici</name>
    <dbReference type="NCBI Taxonomy" id="1171373"/>
    <lineage>
        <taxon>Bacteria</taxon>
        <taxon>Bacillati</taxon>
        <taxon>Actinomycetota</taxon>
        <taxon>Actinomycetes</taxon>
        <taxon>Propionibacteriales</taxon>
        <taxon>Propionibacteriaceae</taxon>
        <taxon>Acidipropionibacterium</taxon>
    </lineage>
</organism>
<keyword evidence="1" id="KW-0233">DNA recombination</keyword>
<dbReference type="PANTHER" id="PTHR30349:SF64">
    <property type="entry name" value="PROPHAGE INTEGRASE INTD-RELATED"/>
    <property type="match status" value="1"/>
</dbReference>
<protein>
    <submittedName>
        <fullName evidence="3">Phage integrase</fullName>
    </submittedName>
</protein>
<evidence type="ECO:0000313" key="4">
    <source>
        <dbReference type="Proteomes" id="UP000000214"/>
    </source>
</evidence>
<dbReference type="GO" id="GO:0003677">
    <property type="term" value="F:DNA binding"/>
    <property type="evidence" value="ECO:0007669"/>
    <property type="project" value="InterPro"/>
</dbReference>
<evidence type="ECO:0000256" key="1">
    <source>
        <dbReference type="ARBA" id="ARBA00023172"/>
    </source>
</evidence>
<dbReference type="GO" id="GO:0006310">
    <property type="term" value="P:DNA recombination"/>
    <property type="evidence" value="ECO:0007669"/>
    <property type="project" value="UniProtKB-KW"/>
</dbReference>
<dbReference type="eggNOG" id="COG0582">
    <property type="taxonomic scope" value="Bacteria"/>
</dbReference>
<dbReference type="PROSITE" id="PS51898">
    <property type="entry name" value="TYR_RECOMBINASE"/>
    <property type="match status" value="1"/>
</dbReference>
<dbReference type="AlphaFoldDB" id="K7RXG2"/>
<dbReference type="PANTHER" id="PTHR30349">
    <property type="entry name" value="PHAGE INTEGRASE-RELATED"/>
    <property type="match status" value="1"/>
</dbReference>
<dbReference type="Proteomes" id="UP000000214">
    <property type="component" value="Chromosome"/>
</dbReference>
<dbReference type="GO" id="GO:0015074">
    <property type="term" value="P:DNA integration"/>
    <property type="evidence" value="ECO:0007669"/>
    <property type="project" value="InterPro"/>
</dbReference>
<dbReference type="Gene3D" id="1.10.443.10">
    <property type="entry name" value="Intergrase catalytic core"/>
    <property type="match status" value="1"/>
</dbReference>
<sequence length="274" mass="30300">MGTLYNAKATPQGWQQPLTGWINDLAAAGMRPASIKTRRRQIAFLARDSRIPTPRQVTSEGLICWCAARPWQAETRRTNYSAFRSFFGWTSGDTDNPADALPAVHRDQGVPRPIPDDLWHEAIHHSDERTRLILQLAGTMGLRRTEISQIHTSDLLGGPSLLIDGKGGRKRIVPIPRGFVRELRGALDRADGWLFPGGHEGHLGAERIAELAHRALPQGWGLHTCRHRFATAVYSTCHDLLIVQQLLGHASVATTQRYTAIPDDAARQAVNLAA</sequence>
<evidence type="ECO:0000313" key="3">
    <source>
        <dbReference type="EMBL" id="AFV89673.1"/>
    </source>
</evidence>
<dbReference type="InterPro" id="IPR013762">
    <property type="entry name" value="Integrase-like_cat_sf"/>
</dbReference>
<dbReference type="RefSeq" id="WP_015070577.1">
    <property type="nucleotide sequence ID" value="NC_019395.1"/>
</dbReference>
<feature type="domain" description="Tyr recombinase" evidence="2">
    <location>
        <begin position="109"/>
        <end position="271"/>
    </location>
</feature>
<dbReference type="SUPFAM" id="SSF56349">
    <property type="entry name" value="DNA breaking-rejoining enzymes"/>
    <property type="match status" value="1"/>
</dbReference>
<dbReference type="EMBL" id="CP003493">
    <property type="protein sequence ID" value="AFV89673.1"/>
    <property type="molecule type" value="Genomic_DNA"/>
</dbReference>
<reference evidence="3 4" key="1">
    <citation type="journal article" date="2012" name="BMC Genomics">
        <title>The genome sequence of Propionibacterium acidipropionici provides insights into its biotechnological and industrial potential.</title>
        <authorList>
            <person name="Parizzi L.P."/>
            <person name="Grassi M.C."/>
            <person name="Llerena L.A."/>
            <person name="Carazzolle M.F."/>
            <person name="Queiroz V.L."/>
            <person name="Lunardi I."/>
            <person name="Zeidler A.F."/>
            <person name="Teixeira P.J."/>
            <person name="Mieczkowski P."/>
            <person name="Rincones J."/>
            <person name="Pereira G.A."/>
        </authorList>
    </citation>
    <scope>NUCLEOTIDE SEQUENCE [LARGE SCALE GENOMIC DNA]</scope>
    <source>
        <strain evidence="4">ATCC 4875 / DSM 20272 / JCM 6432 / NBRC 12425 / NCIMB 8070</strain>
    </source>
</reference>
<dbReference type="InterPro" id="IPR050090">
    <property type="entry name" value="Tyrosine_recombinase_XerCD"/>
</dbReference>
<dbReference type="Pfam" id="PF00589">
    <property type="entry name" value="Phage_integrase"/>
    <property type="match status" value="1"/>
</dbReference>
<name>K7RXG2_ACIA4</name>
<proteinExistence type="predicted"/>
<dbReference type="PATRIC" id="fig|1171373.8.peg.1848"/>
<gene>
    <name evidence="3" type="ordered locus">PACID_18710</name>
</gene>
<dbReference type="STRING" id="1171373.PACID_18710"/>
<dbReference type="HOGENOM" id="CLU_027562_9_7_11"/>